<keyword evidence="3 7" id="KW-0274">FAD</keyword>
<evidence type="ECO:0000256" key="3">
    <source>
        <dbReference type="ARBA" id="ARBA00022827"/>
    </source>
</evidence>
<comment type="cofactor">
    <cofactor evidence="8">
        <name>FAD</name>
        <dbReference type="ChEBI" id="CHEBI:57692"/>
    </cofactor>
    <text evidence="8">Binds 1 FAD per subunit.</text>
</comment>
<evidence type="ECO:0000256" key="5">
    <source>
        <dbReference type="ARBA" id="ARBA00023157"/>
    </source>
</evidence>
<dbReference type="NCBIfam" id="TIGR01292">
    <property type="entry name" value="TRX_reduct"/>
    <property type="match status" value="1"/>
</dbReference>
<dbReference type="EMBL" id="QRUP01000009">
    <property type="protein sequence ID" value="RGR74157.1"/>
    <property type="molecule type" value="Genomic_DNA"/>
</dbReference>
<comment type="catalytic activity">
    <reaction evidence="7">
        <text>[thioredoxin]-dithiol + NADP(+) = [thioredoxin]-disulfide + NADPH + H(+)</text>
        <dbReference type="Rhea" id="RHEA:20345"/>
        <dbReference type="Rhea" id="RHEA-COMP:10698"/>
        <dbReference type="Rhea" id="RHEA-COMP:10700"/>
        <dbReference type="ChEBI" id="CHEBI:15378"/>
        <dbReference type="ChEBI" id="CHEBI:29950"/>
        <dbReference type="ChEBI" id="CHEBI:50058"/>
        <dbReference type="ChEBI" id="CHEBI:57783"/>
        <dbReference type="ChEBI" id="CHEBI:58349"/>
        <dbReference type="EC" id="1.8.1.9"/>
    </reaction>
</comment>
<dbReference type="InterPro" id="IPR008255">
    <property type="entry name" value="Pyr_nucl-diS_OxRdtase_2_AS"/>
</dbReference>
<dbReference type="GO" id="GO:0004791">
    <property type="term" value="F:thioredoxin-disulfide reductase (NADPH) activity"/>
    <property type="evidence" value="ECO:0007669"/>
    <property type="project" value="UniProtKB-UniRule"/>
</dbReference>
<evidence type="ECO:0000256" key="1">
    <source>
        <dbReference type="ARBA" id="ARBA00009333"/>
    </source>
</evidence>
<dbReference type="GO" id="GO:0019430">
    <property type="term" value="P:removal of superoxide radicals"/>
    <property type="evidence" value="ECO:0007669"/>
    <property type="project" value="UniProtKB-UniRule"/>
</dbReference>
<keyword evidence="8" id="KW-0521">NADP</keyword>
<dbReference type="PROSITE" id="PS00573">
    <property type="entry name" value="PYRIDINE_REDOX_2"/>
    <property type="match status" value="1"/>
</dbReference>
<organism evidence="10 11">
    <name type="scientific">Holdemania filiformis</name>
    <dbReference type="NCBI Taxonomy" id="61171"/>
    <lineage>
        <taxon>Bacteria</taxon>
        <taxon>Bacillati</taxon>
        <taxon>Bacillota</taxon>
        <taxon>Erysipelotrichia</taxon>
        <taxon>Erysipelotrichales</taxon>
        <taxon>Erysipelotrichaceae</taxon>
        <taxon>Holdemania</taxon>
    </lineage>
</organism>
<accession>A0A412G121</accession>
<dbReference type="Proteomes" id="UP000284178">
    <property type="component" value="Unassembled WGS sequence"/>
</dbReference>
<comment type="subunit">
    <text evidence="7">Homodimer.</text>
</comment>
<keyword evidence="2 7" id="KW-0285">Flavoprotein</keyword>
<evidence type="ECO:0000256" key="6">
    <source>
        <dbReference type="ARBA" id="ARBA00023284"/>
    </source>
</evidence>
<dbReference type="AlphaFoldDB" id="A0A412G121"/>
<evidence type="ECO:0000256" key="8">
    <source>
        <dbReference type="RuleBase" id="RU003881"/>
    </source>
</evidence>
<gene>
    <name evidence="10" type="primary">trxB</name>
    <name evidence="10" type="ORF">DWY25_08760</name>
</gene>
<reference evidence="10 11" key="1">
    <citation type="submission" date="2018-08" db="EMBL/GenBank/DDBJ databases">
        <title>A genome reference for cultivated species of the human gut microbiota.</title>
        <authorList>
            <person name="Zou Y."/>
            <person name="Xue W."/>
            <person name="Luo G."/>
        </authorList>
    </citation>
    <scope>NUCLEOTIDE SEQUENCE [LARGE SCALE GENOMIC DNA]</scope>
    <source>
        <strain evidence="10 11">AF24-29</strain>
    </source>
</reference>
<evidence type="ECO:0000313" key="10">
    <source>
        <dbReference type="EMBL" id="RGR74157.1"/>
    </source>
</evidence>
<dbReference type="EC" id="1.8.1.9" evidence="7"/>
<evidence type="ECO:0000259" key="9">
    <source>
        <dbReference type="Pfam" id="PF07992"/>
    </source>
</evidence>
<dbReference type="RefSeq" id="WP_117894917.1">
    <property type="nucleotide sequence ID" value="NZ_JAQDLT010000048.1"/>
</dbReference>
<protein>
    <recommendedName>
        <fullName evidence="7">Thioredoxin reductase</fullName>
        <ecNumber evidence="7">1.8.1.9</ecNumber>
    </recommendedName>
</protein>
<comment type="similarity">
    <text evidence="1 7">Belongs to the class-II pyridine nucleotide-disulfide oxidoreductase family.</text>
</comment>
<dbReference type="InterPro" id="IPR036188">
    <property type="entry name" value="FAD/NAD-bd_sf"/>
</dbReference>
<evidence type="ECO:0000256" key="2">
    <source>
        <dbReference type="ARBA" id="ARBA00022630"/>
    </source>
</evidence>
<keyword evidence="6 7" id="KW-0676">Redox-active center</keyword>
<comment type="caution">
    <text evidence="10">The sequence shown here is derived from an EMBL/GenBank/DDBJ whole genome shotgun (WGS) entry which is preliminary data.</text>
</comment>
<dbReference type="InterPro" id="IPR023753">
    <property type="entry name" value="FAD/NAD-binding_dom"/>
</dbReference>
<sequence length="305" mass="32633">MMEHVQVVILGGGPAGYTAALYCARAGFRTVILEKLSAGGQMATTAQIDNYPGFDEGVDGFELGMKMQAQAERFGAETYLEEVLSVDLTAVPKKIVTDSRELTADAVILATGASARKLGVPEEDSLVGRGVAYCATCDGMFYKGKTVAVIGGGNTAAADALFLSRICEKVILIHRRDTLRADRVYLNPLQSCDNLEFIWNSTVDAILHDQKVTGLRLRDKFSGELQEIACDGVFVAVGQLPNTALFEGQLDLDHGYIAADETTRTSLPGVFAIGDVRTKALRQVITAASDGAVASHFVEEYLASL</sequence>
<dbReference type="PRINTS" id="PR00368">
    <property type="entry name" value="FADPNR"/>
</dbReference>
<dbReference type="InterPro" id="IPR050097">
    <property type="entry name" value="Ferredoxin-NADP_redctase_2"/>
</dbReference>
<keyword evidence="5" id="KW-1015">Disulfide bond</keyword>
<dbReference type="PANTHER" id="PTHR48105">
    <property type="entry name" value="THIOREDOXIN REDUCTASE 1-RELATED-RELATED"/>
    <property type="match status" value="1"/>
</dbReference>
<evidence type="ECO:0000256" key="7">
    <source>
        <dbReference type="RuleBase" id="RU003880"/>
    </source>
</evidence>
<evidence type="ECO:0000256" key="4">
    <source>
        <dbReference type="ARBA" id="ARBA00023002"/>
    </source>
</evidence>
<dbReference type="SUPFAM" id="SSF51905">
    <property type="entry name" value="FAD/NAD(P)-binding domain"/>
    <property type="match status" value="1"/>
</dbReference>
<keyword evidence="4 7" id="KW-0560">Oxidoreductase</keyword>
<dbReference type="InterPro" id="IPR005982">
    <property type="entry name" value="Thioredox_Rdtase"/>
</dbReference>
<name>A0A412G121_9FIRM</name>
<dbReference type="GO" id="GO:0005737">
    <property type="term" value="C:cytoplasm"/>
    <property type="evidence" value="ECO:0007669"/>
    <property type="project" value="InterPro"/>
</dbReference>
<feature type="domain" description="FAD/NAD(P)-binding" evidence="9">
    <location>
        <begin position="6"/>
        <end position="291"/>
    </location>
</feature>
<dbReference type="Gene3D" id="3.50.50.60">
    <property type="entry name" value="FAD/NAD(P)-binding domain"/>
    <property type="match status" value="2"/>
</dbReference>
<keyword evidence="11" id="KW-1185">Reference proteome</keyword>
<proteinExistence type="inferred from homology"/>
<dbReference type="Pfam" id="PF07992">
    <property type="entry name" value="Pyr_redox_2"/>
    <property type="match status" value="1"/>
</dbReference>
<dbReference type="PRINTS" id="PR00469">
    <property type="entry name" value="PNDRDTASEII"/>
</dbReference>
<evidence type="ECO:0000313" key="11">
    <source>
        <dbReference type="Proteomes" id="UP000284178"/>
    </source>
</evidence>